<reference evidence="1 2" key="1">
    <citation type="submission" date="2024-07" db="EMBL/GenBank/DDBJ databases">
        <authorList>
            <person name="Wang L."/>
        </authorList>
    </citation>
    <scope>NUCLEOTIDE SEQUENCE [LARGE SCALE GENOMIC DNA]</scope>
    <source>
        <strain evidence="1 2">WL359</strain>
    </source>
</reference>
<name>A0ABV3NT60_9ENTR</name>
<evidence type="ECO:0000313" key="1">
    <source>
        <dbReference type="EMBL" id="MEW7312680.1"/>
    </source>
</evidence>
<proteinExistence type="predicted"/>
<dbReference type="RefSeq" id="WP_367594871.1">
    <property type="nucleotide sequence ID" value="NZ_JBFMVT010000002.1"/>
</dbReference>
<dbReference type="Proteomes" id="UP001555342">
    <property type="component" value="Unassembled WGS sequence"/>
</dbReference>
<keyword evidence="2" id="KW-1185">Reference proteome</keyword>
<protein>
    <recommendedName>
        <fullName evidence="3">DUF4435 domain-containing protein</fullName>
    </recommendedName>
</protein>
<dbReference type="EMBL" id="JBFMVT010000002">
    <property type="protein sequence ID" value="MEW7312680.1"/>
    <property type="molecule type" value="Genomic_DNA"/>
</dbReference>
<accession>A0ABV3NT60</accession>
<gene>
    <name evidence="1" type="ORF">AB1E22_08145</name>
</gene>
<comment type="caution">
    <text evidence="1">The sequence shown here is derived from an EMBL/GenBank/DDBJ whole genome shotgun (WGS) entry which is preliminary data.</text>
</comment>
<evidence type="ECO:0000313" key="2">
    <source>
        <dbReference type="Proteomes" id="UP001555342"/>
    </source>
</evidence>
<organism evidence="1 2">
    <name type="scientific">Buttiauxella gaviniae</name>
    <dbReference type="NCBI Taxonomy" id="82990"/>
    <lineage>
        <taxon>Bacteria</taxon>
        <taxon>Pseudomonadati</taxon>
        <taxon>Pseudomonadota</taxon>
        <taxon>Gammaproteobacteria</taxon>
        <taxon>Enterobacterales</taxon>
        <taxon>Enterobacteriaceae</taxon>
        <taxon>Buttiauxella</taxon>
    </lineage>
</organism>
<sequence>MFCDHITPDRTANAIIQDKSFNGYYLFIEGIKDLKTYKKLMSKDVKLQVTFGKHNMRKIKDILQEREYKKFIGIRDADFLRLEGNEKFDNNYNECIFPTDEHDSEGMIINSDALYDFIDSVSNEKNIALFTEKYGEIRNVIYELCYPLACLRLANKKNNLGLAFKPVKPEGNKFKIKKFISEENFSYLGHEKMINTIVEYSTNRGGKITSREQILSCLTNEISSNHDIKQIINGHDIAEVLYLISKKGLKSLSKTINDSGCVEEMLRLAYNYDYFSTTSVFKKIISYQNTNGIELLR</sequence>
<evidence type="ECO:0008006" key="3">
    <source>
        <dbReference type="Google" id="ProtNLM"/>
    </source>
</evidence>